<keyword evidence="7" id="KW-1185">Reference proteome</keyword>
<reference evidence="7" key="1">
    <citation type="submission" date="2017-09" db="EMBL/GenBank/DDBJ databases">
        <title>FDA dAtabase for Regulatory Grade micrObial Sequences (FDA-ARGOS): Supporting development and validation of Infectious Disease Dx tests.</title>
        <authorList>
            <person name="Minogue T."/>
            <person name="Wolcott M."/>
            <person name="Wasieloski L."/>
            <person name="Aguilar W."/>
            <person name="Moore D."/>
            <person name="Tallon L."/>
            <person name="Sadzewicz L."/>
            <person name="Ott S."/>
            <person name="Zhao X."/>
            <person name="Nagaraj S."/>
            <person name="Vavikolanu K."/>
            <person name="Aluvathingal J."/>
            <person name="Nadendla S."/>
            <person name="Sichtig H."/>
        </authorList>
    </citation>
    <scope>NUCLEOTIDE SEQUENCE [LARGE SCALE GENOMIC DNA]</scope>
    <source>
        <strain evidence="7">FDAARGOS_387</strain>
    </source>
</reference>
<proteinExistence type="inferred from homology"/>
<dbReference type="RefSeq" id="WP_029095312.1">
    <property type="nucleotide sequence ID" value="NZ_CAADJA010000002.1"/>
</dbReference>
<dbReference type="PANTHER" id="PTHR33420">
    <property type="entry name" value="FIMBRIAL SUBUNIT ELFA-RELATED"/>
    <property type="match status" value="1"/>
</dbReference>
<dbReference type="STRING" id="1111728.GCA_000427805_02918"/>
<keyword evidence="4" id="KW-0281">Fimbrium</keyword>
<dbReference type="InterPro" id="IPR036937">
    <property type="entry name" value="Adhesion_dom_fimbrial_sf"/>
</dbReference>
<feature type="signal peptide" evidence="5">
    <location>
        <begin position="1"/>
        <end position="25"/>
    </location>
</feature>
<dbReference type="Gene3D" id="2.60.40.1090">
    <property type="entry name" value="Fimbrial-type adhesion domain"/>
    <property type="match status" value="1"/>
</dbReference>
<dbReference type="OrthoDB" id="6555787at2"/>
<evidence type="ECO:0000256" key="4">
    <source>
        <dbReference type="ARBA" id="ARBA00023263"/>
    </source>
</evidence>
<sequence>MSLIKPCRKVALFAIALGMQGWFMAAPQAVTIDFSAMLMPGTCTFSLSQSTLSLGTVTHSQLIAGKLLNIAPFTLNVVACSGSDSSLTPMVNITGEGMFHGGKWLFRSSDSEASGMGVMLTRTDSPPNYNQAEVKHGDDIPLAARGSVPRDQQMTFYAGVTCGNGSECTTQGLGELKARVVFNLEYR</sequence>
<evidence type="ECO:0000256" key="3">
    <source>
        <dbReference type="ARBA" id="ARBA00022729"/>
    </source>
</evidence>
<comment type="caution">
    <text evidence="6">The sequence shown here is derived from an EMBL/GenBank/DDBJ whole genome shotgun (WGS) entry which is preliminary data.</text>
</comment>
<dbReference type="AlphaFoldDB" id="A0A2C6DJX0"/>
<dbReference type="InterPro" id="IPR008966">
    <property type="entry name" value="Adhesion_dom_sf"/>
</dbReference>
<gene>
    <name evidence="6" type="ORF">CRN84_06845</name>
</gene>
<evidence type="ECO:0000256" key="1">
    <source>
        <dbReference type="ARBA" id="ARBA00004561"/>
    </source>
</evidence>
<evidence type="ECO:0000313" key="6">
    <source>
        <dbReference type="EMBL" id="PHI29054.1"/>
    </source>
</evidence>
<dbReference type="InterPro" id="IPR050263">
    <property type="entry name" value="Bact_Fimbrial_Adh_Pro"/>
</dbReference>
<feature type="chain" id="PRO_5012564416" evidence="5">
    <location>
        <begin position="26"/>
        <end position="187"/>
    </location>
</feature>
<evidence type="ECO:0000313" key="7">
    <source>
        <dbReference type="Proteomes" id="UP000224974"/>
    </source>
</evidence>
<dbReference type="GO" id="GO:0043709">
    <property type="term" value="P:cell adhesion involved in single-species biofilm formation"/>
    <property type="evidence" value="ECO:0007669"/>
    <property type="project" value="TreeGrafter"/>
</dbReference>
<evidence type="ECO:0000256" key="2">
    <source>
        <dbReference type="ARBA" id="ARBA00006671"/>
    </source>
</evidence>
<name>A0A2C6DJX0_9GAMM</name>
<protein>
    <submittedName>
        <fullName evidence="6">Type 1 fimbrial protein</fullName>
    </submittedName>
</protein>
<dbReference type="PANTHER" id="PTHR33420:SF3">
    <property type="entry name" value="FIMBRIAL SUBUNIT ELFA"/>
    <property type="match status" value="1"/>
</dbReference>
<comment type="similarity">
    <text evidence="2">Belongs to the fimbrial protein family.</text>
</comment>
<organism evidence="6 7">
    <name type="scientific">Budvicia aquatica</name>
    <dbReference type="NCBI Taxonomy" id="82979"/>
    <lineage>
        <taxon>Bacteria</taxon>
        <taxon>Pseudomonadati</taxon>
        <taxon>Pseudomonadota</taxon>
        <taxon>Gammaproteobacteria</taxon>
        <taxon>Enterobacterales</taxon>
        <taxon>Budviciaceae</taxon>
        <taxon>Budvicia</taxon>
    </lineage>
</organism>
<comment type="subcellular location">
    <subcellularLocation>
        <location evidence="1">Fimbrium</location>
    </subcellularLocation>
</comment>
<keyword evidence="3 5" id="KW-0732">Signal</keyword>
<dbReference type="EMBL" id="PDDX01000001">
    <property type="protein sequence ID" value="PHI29054.1"/>
    <property type="molecule type" value="Genomic_DNA"/>
</dbReference>
<dbReference type="GO" id="GO:0009289">
    <property type="term" value="C:pilus"/>
    <property type="evidence" value="ECO:0007669"/>
    <property type="project" value="UniProtKB-SubCell"/>
</dbReference>
<evidence type="ECO:0000256" key="5">
    <source>
        <dbReference type="SAM" id="SignalP"/>
    </source>
</evidence>
<dbReference type="Proteomes" id="UP000224974">
    <property type="component" value="Unassembled WGS sequence"/>
</dbReference>
<dbReference type="SUPFAM" id="SSF49401">
    <property type="entry name" value="Bacterial adhesins"/>
    <property type="match status" value="1"/>
</dbReference>
<accession>A0A2C6DJX0</accession>